<proteinExistence type="predicted"/>
<name>A0A840HZR7_9SPHN</name>
<comment type="caution">
    <text evidence="3">The sequence shown here is derived from an EMBL/GenBank/DDBJ whole genome shotgun (WGS) entry which is preliminary data.</text>
</comment>
<keyword evidence="4" id="KW-1185">Reference proteome</keyword>
<evidence type="ECO:0000259" key="2">
    <source>
        <dbReference type="Pfam" id="PF00144"/>
    </source>
</evidence>
<dbReference type="Pfam" id="PF00144">
    <property type="entry name" value="Beta-lactamase"/>
    <property type="match status" value="1"/>
</dbReference>
<feature type="signal peptide" evidence="1">
    <location>
        <begin position="1"/>
        <end position="27"/>
    </location>
</feature>
<reference evidence="3 4" key="1">
    <citation type="submission" date="2020-08" db="EMBL/GenBank/DDBJ databases">
        <title>Genomic Encyclopedia of Type Strains, Phase IV (KMG-IV): sequencing the most valuable type-strain genomes for metagenomic binning, comparative biology and taxonomic classification.</title>
        <authorList>
            <person name="Goeker M."/>
        </authorList>
    </citation>
    <scope>NUCLEOTIDE SEQUENCE [LARGE SCALE GENOMIC DNA]</scope>
    <source>
        <strain evidence="3 4">DSM 7465</strain>
    </source>
</reference>
<gene>
    <name evidence="3" type="ORF">HNQ99_003243</name>
</gene>
<dbReference type="InterPro" id="IPR001466">
    <property type="entry name" value="Beta-lactam-related"/>
</dbReference>
<feature type="chain" id="PRO_5033036910" evidence="1">
    <location>
        <begin position="28"/>
        <end position="446"/>
    </location>
</feature>
<evidence type="ECO:0000256" key="1">
    <source>
        <dbReference type="SAM" id="SignalP"/>
    </source>
</evidence>
<evidence type="ECO:0000313" key="3">
    <source>
        <dbReference type="EMBL" id="MBB4642906.1"/>
    </source>
</evidence>
<dbReference type="Proteomes" id="UP000575068">
    <property type="component" value="Unassembled WGS sequence"/>
</dbReference>
<dbReference type="Gene3D" id="3.40.710.10">
    <property type="entry name" value="DD-peptidase/beta-lactamase superfamily"/>
    <property type="match status" value="1"/>
</dbReference>
<dbReference type="PROSITE" id="PS51318">
    <property type="entry name" value="TAT"/>
    <property type="match status" value="1"/>
</dbReference>
<feature type="domain" description="Beta-lactamase-related" evidence="2">
    <location>
        <begin position="49"/>
        <end position="411"/>
    </location>
</feature>
<sequence>MDERISRRQMVGAAAALPLAAALPAFAKPAQSRLDLAKMAAIPSALQSYIDRGILAGVVTMTCHRGRIVQVNALGWRDLETRAPMQRDTLFRLASMTKPVTSAAVLMLMDEGKLKLSDPITKWIPELANRRVLRKADGPIEDTVLAHRDITVEDLLTHRAGLGLPFILTGPISQAYEAAIGRGRSFGTTDEWLAALGTLPLLDQPGERMQYGVATDVLGFLIERVEGKTLQDVLQARIFAPLGMKDTDFWVPPVKQNRLASLYQFDEKTGALGKVPDSAILTGDVTHPPAVLLGAGGLVSSADDYMAFARMLMGGGGLGRVRLLKPETVRDMATNRLTTAQRQFPFIGLPLWQGMGFGLGVAIVEERRKTNISNGSVGSYGWPGAWGTWWQNDPAEDLTMVYMIQQAYPLTPNSGAVLAGGRGVAHREALPLFERMTYEAVGSPPP</sequence>
<protein>
    <submittedName>
        <fullName evidence="3">CubicO group peptidase (Beta-lactamase class C family)</fullName>
    </submittedName>
</protein>
<accession>A0A840HZR7</accession>
<dbReference type="PANTHER" id="PTHR43283">
    <property type="entry name" value="BETA-LACTAMASE-RELATED"/>
    <property type="match status" value="1"/>
</dbReference>
<dbReference type="EMBL" id="JACHOV010000019">
    <property type="protein sequence ID" value="MBB4642906.1"/>
    <property type="molecule type" value="Genomic_DNA"/>
</dbReference>
<keyword evidence="1" id="KW-0732">Signal</keyword>
<dbReference type="RefSeq" id="WP_221232731.1">
    <property type="nucleotide sequence ID" value="NZ_JACHOV010000019.1"/>
</dbReference>
<dbReference type="InterPro" id="IPR050789">
    <property type="entry name" value="Diverse_Enzym_Activities"/>
</dbReference>
<evidence type="ECO:0000313" key="4">
    <source>
        <dbReference type="Proteomes" id="UP000575068"/>
    </source>
</evidence>
<dbReference type="InterPro" id="IPR012338">
    <property type="entry name" value="Beta-lactam/transpept-like"/>
</dbReference>
<dbReference type="SUPFAM" id="SSF56601">
    <property type="entry name" value="beta-lactamase/transpeptidase-like"/>
    <property type="match status" value="1"/>
</dbReference>
<organism evidence="3 4">
    <name type="scientific">Rhizorhapis suberifaciens</name>
    <name type="common">corky root of lettuce</name>
    <dbReference type="NCBI Taxonomy" id="13656"/>
    <lineage>
        <taxon>Bacteria</taxon>
        <taxon>Pseudomonadati</taxon>
        <taxon>Pseudomonadota</taxon>
        <taxon>Alphaproteobacteria</taxon>
        <taxon>Sphingomonadales</taxon>
        <taxon>Sphingomonadaceae</taxon>
        <taxon>Rhizorhapis</taxon>
    </lineage>
</organism>
<dbReference type="PANTHER" id="PTHR43283:SF3">
    <property type="entry name" value="BETA-LACTAMASE FAMILY PROTEIN (AFU_ORTHOLOGUE AFUA_5G07500)"/>
    <property type="match status" value="1"/>
</dbReference>
<dbReference type="AlphaFoldDB" id="A0A840HZR7"/>
<dbReference type="InterPro" id="IPR006311">
    <property type="entry name" value="TAT_signal"/>
</dbReference>